<feature type="region of interest" description="Disordered" evidence="2">
    <location>
        <begin position="30"/>
        <end position="64"/>
    </location>
</feature>
<accession>A0A8B2NN32</accession>
<evidence type="ECO:0000256" key="1">
    <source>
        <dbReference type="SAM" id="Coils"/>
    </source>
</evidence>
<feature type="compositionally biased region" description="Basic and acidic residues" evidence="2">
    <location>
        <begin position="33"/>
        <end position="62"/>
    </location>
</feature>
<evidence type="ECO:0000256" key="2">
    <source>
        <dbReference type="SAM" id="MobiDB-lite"/>
    </source>
</evidence>
<evidence type="ECO:0000313" key="4">
    <source>
        <dbReference type="EMBL" id="RAH96974.1"/>
    </source>
</evidence>
<name>A0A8B2NN32_9HYPH</name>
<evidence type="ECO:0000256" key="3">
    <source>
        <dbReference type="SAM" id="SignalP"/>
    </source>
</evidence>
<keyword evidence="1" id="KW-0175">Coiled coil</keyword>
<feature type="chain" id="PRO_5032562824" evidence="3">
    <location>
        <begin position="21"/>
        <end position="111"/>
    </location>
</feature>
<keyword evidence="5" id="KW-1185">Reference proteome</keyword>
<evidence type="ECO:0000313" key="5">
    <source>
        <dbReference type="Proteomes" id="UP000249590"/>
    </source>
</evidence>
<feature type="signal peptide" evidence="3">
    <location>
        <begin position="1"/>
        <end position="20"/>
    </location>
</feature>
<sequence>MAALLAATMGAGIAATPAAAQVTVQFGDTDNYSVHDRNADRREHRLDHREDKVEAEGDRRADYAASKGNYKRAAKIEERYDRKLDKIDDQQARVRDYDRRHDDDGVTIQLN</sequence>
<proteinExistence type="predicted"/>
<reference evidence="4 5" key="1">
    <citation type="submission" date="2018-05" db="EMBL/GenBank/DDBJ databases">
        <title>Acuticoccus sediminis sp. nov., isolated from deep-sea sediment of Indian Ocean.</title>
        <authorList>
            <person name="Liu X."/>
            <person name="Lai Q."/>
            <person name="Du Y."/>
            <person name="Sun F."/>
            <person name="Zhang X."/>
            <person name="Wang S."/>
            <person name="Shao Z."/>
        </authorList>
    </citation>
    <scope>NUCLEOTIDE SEQUENCE [LARGE SCALE GENOMIC DNA]</scope>
    <source>
        <strain evidence="4 5">PTG4-2</strain>
    </source>
</reference>
<protein>
    <submittedName>
        <fullName evidence="4">Uncharacterized protein</fullName>
    </submittedName>
</protein>
<organism evidence="4 5">
    <name type="scientific">Acuticoccus sediminis</name>
    <dbReference type="NCBI Taxonomy" id="2184697"/>
    <lineage>
        <taxon>Bacteria</taxon>
        <taxon>Pseudomonadati</taxon>
        <taxon>Pseudomonadota</taxon>
        <taxon>Alphaproteobacteria</taxon>
        <taxon>Hyphomicrobiales</taxon>
        <taxon>Amorphaceae</taxon>
        <taxon>Acuticoccus</taxon>
    </lineage>
</organism>
<dbReference type="Proteomes" id="UP000249590">
    <property type="component" value="Unassembled WGS sequence"/>
</dbReference>
<comment type="caution">
    <text evidence="4">The sequence shown here is derived from an EMBL/GenBank/DDBJ whole genome shotgun (WGS) entry which is preliminary data.</text>
</comment>
<gene>
    <name evidence="4" type="ORF">DLJ53_30315</name>
</gene>
<feature type="coiled-coil region" evidence="1">
    <location>
        <begin position="73"/>
        <end position="100"/>
    </location>
</feature>
<dbReference type="AlphaFoldDB" id="A0A8B2NN32"/>
<dbReference type="EMBL" id="QHHQ01000010">
    <property type="protein sequence ID" value="RAH96974.1"/>
    <property type="molecule type" value="Genomic_DNA"/>
</dbReference>
<keyword evidence="3" id="KW-0732">Signal</keyword>